<protein>
    <recommendedName>
        <fullName evidence="3">LisH domain-containing protein ARMC9</fullName>
    </recommendedName>
</protein>
<comment type="subcellular location">
    <subcellularLocation>
        <location evidence="2">Cytoplasm</location>
        <location evidence="2">Cytoskeleton</location>
        <location evidence="2">Cilium basal body</location>
    </subcellularLocation>
    <subcellularLocation>
        <location evidence="1">Cytoplasm</location>
        <location evidence="1">Cytoskeleton</location>
        <location evidence="1">Microtubule organizing center</location>
        <location evidence="1">Centrosome</location>
        <location evidence="1">Centriole</location>
    </subcellularLocation>
</comment>
<dbReference type="Pfam" id="PF23138">
    <property type="entry name" value="CTLH_Armc9"/>
    <property type="match status" value="1"/>
</dbReference>
<feature type="compositionally biased region" description="Acidic residues" evidence="6">
    <location>
        <begin position="695"/>
        <end position="706"/>
    </location>
</feature>
<evidence type="ECO:0000259" key="7">
    <source>
        <dbReference type="Pfam" id="PF21050"/>
    </source>
</evidence>
<organism evidence="9 10">
    <name type="scientific">Geodia barretti</name>
    <name type="common">Barrett's horny sponge</name>
    <dbReference type="NCBI Taxonomy" id="519541"/>
    <lineage>
        <taxon>Eukaryota</taxon>
        <taxon>Metazoa</taxon>
        <taxon>Porifera</taxon>
        <taxon>Demospongiae</taxon>
        <taxon>Heteroscleromorpha</taxon>
        <taxon>Tetractinellida</taxon>
        <taxon>Astrophorina</taxon>
        <taxon>Geodiidae</taxon>
        <taxon>Geodia</taxon>
    </lineage>
</organism>
<dbReference type="InterPro" id="IPR016024">
    <property type="entry name" value="ARM-type_fold"/>
</dbReference>
<name>A0AA35SJQ3_GEOBA</name>
<dbReference type="InterPro" id="IPR056327">
    <property type="entry name" value="ARMC9_CTLH-like_dom"/>
</dbReference>
<evidence type="ECO:0000313" key="10">
    <source>
        <dbReference type="Proteomes" id="UP001174909"/>
    </source>
</evidence>
<feature type="region of interest" description="Disordered" evidence="6">
    <location>
        <begin position="303"/>
        <end position="332"/>
    </location>
</feature>
<dbReference type="Gene3D" id="1.25.10.10">
    <property type="entry name" value="Leucine-rich Repeat Variant"/>
    <property type="match status" value="1"/>
</dbReference>
<dbReference type="InterPro" id="IPR040369">
    <property type="entry name" value="ARMC9"/>
</dbReference>
<accession>A0AA35SJQ3</accession>
<evidence type="ECO:0000259" key="8">
    <source>
        <dbReference type="Pfam" id="PF23138"/>
    </source>
</evidence>
<dbReference type="GO" id="GO:0005814">
    <property type="term" value="C:centriole"/>
    <property type="evidence" value="ECO:0007669"/>
    <property type="project" value="UniProtKB-SubCell"/>
</dbReference>
<feature type="domain" description="LisH" evidence="7">
    <location>
        <begin position="503"/>
        <end position="625"/>
    </location>
</feature>
<feature type="compositionally biased region" description="Acidic residues" evidence="6">
    <location>
        <begin position="636"/>
        <end position="672"/>
    </location>
</feature>
<proteinExistence type="predicted"/>
<feature type="compositionally biased region" description="Pro residues" evidence="6">
    <location>
        <begin position="310"/>
        <end position="323"/>
    </location>
</feature>
<dbReference type="Pfam" id="PF21050">
    <property type="entry name" value="ARMC9_ARM"/>
    <property type="match status" value="1"/>
</dbReference>
<dbReference type="GO" id="GO:0097542">
    <property type="term" value="C:ciliary tip"/>
    <property type="evidence" value="ECO:0007669"/>
    <property type="project" value="TreeGrafter"/>
</dbReference>
<feature type="region of interest" description="Disordered" evidence="6">
    <location>
        <begin position="625"/>
        <end position="747"/>
    </location>
</feature>
<dbReference type="InterPro" id="IPR048959">
    <property type="entry name" value="ARMC9_ARM_dom"/>
</dbReference>
<dbReference type="Proteomes" id="UP001174909">
    <property type="component" value="Unassembled WGS sequence"/>
</dbReference>
<dbReference type="EMBL" id="CASHTH010002529">
    <property type="protein sequence ID" value="CAI8031355.1"/>
    <property type="molecule type" value="Genomic_DNA"/>
</dbReference>
<evidence type="ECO:0000313" key="9">
    <source>
        <dbReference type="EMBL" id="CAI8031355.1"/>
    </source>
</evidence>
<sequence>MATEEGAVDKELAAIISEYLTSRGYLQTVAAFQTESRRRPKRTPPTQTTALQRDFIVAFECGKRETFFKLWNGNVPQETLERDQTCQNLEFNLSVYFAIYPIRTGTGDRTRSLHQFTGYLSTRSTVLSKNPELSAYCALPYVPDPTSHPSFKKLFTESWSSDLKSRLVHFLKLFLKGGSQQPVLLSLYLTNKVSPTSEGSAQEVVLLREQLAESRRHYSERLAEIQDSYHTLVGIALELLDALEAAIAGRQVTPESIQNICSRLFGSSLPDAAASGDIRPGTATSILRQSVISMRDNIQAPVSLHTSTPIPSPLPPPSPPSPDSPDNTLTPPILTEQTLSKATPPPHLQLNFHRLKSTLQSSNDRKKALLLQALRWRLTQAPSAEESHAVLHDYVDNDFLGCSNENDAYHSKVTSFLQSSSLVLCEQFCRLLNSVSSLSQGRSYLAQSQAMVAALCQLLTGVSWGGGEGREGEMGGGVEGNIGRNALGAVQKLSLKRHLQGLMVGCGLPQWVAMVIGGEGESHQPSDYVLRYVLALLMNLSLRSSGRGACLEAGPLLLRSLGELLEHEDEEICSYVNGILYSLLSLPQLQQEARAMGMGDMLTSALEASPPELKSQLHYIISKLNSDTPTSTTTTNEDEAPPTDDLGDEDEGGGEEEEEEDGDVIEGDEDEVAIATSGPTGESLLAQYEICDTSTPEDPEDPEDPEPTVKPYTMTSSKQKALFKRPVTPNRHISKTSSAVLFSPPPVNAAVSDYRAGGAYSSRQLSARYK</sequence>
<dbReference type="PANTHER" id="PTHR14881:SF4">
    <property type="entry name" value="LISH DOMAIN-CONTAINING PROTEIN ARMC9"/>
    <property type="match status" value="1"/>
</dbReference>
<keyword evidence="4" id="KW-0970">Cilium biogenesis/degradation</keyword>
<keyword evidence="10" id="KW-1185">Reference proteome</keyword>
<evidence type="ECO:0000256" key="5">
    <source>
        <dbReference type="ARBA" id="ARBA00023273"/>
    </source>
</evidence>
<feature type="compositionally biased region" description="Low complexity" evidence="6">
    <location>
        <begin position="625"/>
        <end position="635"/>
    </location>
</feature>
<feature type="domain" description="ARMC9 CTLH-like" evidence="8">
    <location>
        <begin position="51"/>
        <end position="176"/>
    </location>
</feature>
<dbReference type="GO" id="GO:0036064">
    <property type="term" value="C:ciliary basal body"/>
    <property type="evidence" value="ECO:0007669"/>
    <property type="project" value="InterPro"/>
</dbReference>
<evidence type="ECO:0000256" key="1">
    <source>
        <dbReference type="ARBA" id="ARBA00004114"/>
    </source>
</evidence>
<keyword evidence="5" id="KW-0966">Cell projection</keyword>
<evidence type="ECO:0000256" key="3">
    <source>
        <dbReference type="ARBA" id="ARBA00021146"/>
    </source>
</evidence>
<comment type="caution">
    <text evidence="9">The sequence shown here is derived from an EMBL/GenBank/DDBJ whole genome shotgun (WGS) entry which is preliminary data.</text>
</comment>
<gene>
    <name evidence="9" type="ORF">GBAR_LOCUS17807</name>
</gene>
<dbReference type="InterPro" id="IPR011989">
    <property type="entry name" value="ARM-like"/>
</dbReference>
<reference evidence="9" key="1">
    <citation type="submission" date="2023-03" db="EMBL/GenBank/DDBJ databases">
        <authorList>
            <person name="Steffen K."/>
            <person name="Cardenas P."/>
        </authorList>
    </citation>
    <scope>NUCLEOTIDE SEQUENCE</scope>
</reference>
<dbReference type="PANTHER" id="PTHR14881">
    <property type="entry name" value="LISH DOMAIN-CONTAINING PROTEIN ARMC9"/>
    <property type="match status" value="1"/>
</dbReference>
<dbReference type="SUPFAM" id="SSF48371">
    <property type="entry name" value="ARM repeat"/>
    <property type="match status" value="1"/>
</dbReference>
<dbReference type="GO" id="GO:0060271">
    <property type="term" value="P:cilium assembly"/>
    <property type="evidence" value="ECO:0007669"/>
    <property type="project" value="InterPro"/>
</dbReference>
<evidence type="ECO:0000256" key="6">
    <source>
        <dbReference type="SAM" id="MobiDB-lite"/>
    </source>
</evidence>
<dbReference type="AlphaFoldDB" id="A0AA35SJQ3"/>
<evidence type="ECO:0000256" key="4">
    <source>
        <dbReference type="ARBA" id="ARBA00022794"/>
    </source>
</evidence>
<evidence type="ECO:0000256" key="2">
    <source>
        <dbReference type="ARBA" id="ARBA00004120"/>
    </source>
</evidence>
<dbReference type="InterPro" id="IPR006594">
    <property type="entry name" value="LisH"/>
</dbReference>
<dbReference type="PROSITE" id="PS50896">
    <property type="entry name" value="LISH"/>
    <property type="match status" value="1"/>
</dbReference>